<dbReference type="AlphaFoldDB" id="A0A926EKI2"/>
<gene>
    <name evidence="2" type="ORF">H8718_09365</name>
</gene>
<dbReference type="Pfam" id="PF01872">
    <property type="entry name" value="RibD_C"/>
    <property type="match status" value="1"/>
</dbReference>
<evidence type="ECO:0000313" key="2">
    <source>
        <dbReference type="EMBL" id="MBC8579738.1"/>
    </source>
</evidence>
<dbReference type="InterPro" id="IPR024072">
    <property type="entry name" value="DHFR-like_dom_sf"/>
</dbReference>
<dbReference type="Proteomes" id="UP000655830">
    <property type="component" value="Unassembled WGS sequence"/>
</dbReference>
<dbReference type="InterPro" id="IPR050765">
    <property type="entry name" value="Riboflavin_Biosynth_HTPR"/>
</dbReference>
<protein>
    <submittedName>
        <fullName evidence="2">Dihydrofolate reductase</fullName>
    </submittedName>
</protein>
<evidence type="ECO:0000259" key="1">
    <source>
        <dbReference type="Pfam" id="PF01872"/>
    </source>
</evidence>
<dbReference type="SUPFAM" id="SSF53597">
    <property type="entry name" value="Dihydrofolate reductase-like"/>
    <property type="match status" value="1"/>
</dbReference>
<dbReference type="InterPro" id="IPR002734">
    <property type="entry name" value="RibDG_C"/>
</dbReference>
<evidence type="ECO:0000313" key="3">
    <source>
        <dbReference type="Proteomes" id="UP000655830"/>
    </source>
</evidence>
<organism evidence="2 3">
    <name type="scientific">Zhenhengia yiwuensis</name>
    <dbReference type="NCBI Taxonomy" id="2763666"/>
    <lineage>
        <taxon>Bacteria</taxon>
        <taxon>Bacillati</taxon>
        <taxon>Bacillota</taxon>
        <taxon>Clostridia</taxon>
        <taxon>Lachnospirales</taxon>
        <taxon>Lachnospiraceae</taxon>
        <taxon>Zhenhengia</taxon>
    </lineage>
</organism>
<dbReference type="Gene3D" id="3.40.430.10">
    <property type="entry name" value="Dihydrofolate Reductase, subunit A"/>
    <property type="match status" value="1"/>
</dbReference>
<sequence>MRKVILYIAISIDGYIARKNGDVDWLEGDGSAPQADNGYEAFYSQIDTIIMGNSTYKQIKGWGEYPYKGTKGYVYTTQREGANEDVTFTSQKPVELISQLKQEEGKDIWLVGGAEIIDAFIKDNLIDEYILTIAPVILGEGIPLFKDKNLETRLKLKEMRSFDGFVQNHYSV</sequence>
<dbReference type="GO" id="GO:0008703">
    <property type="term" value="F:5-amino-6-(5-phosphoribosylamino)uracil reductase activity"/>
    <property type="evidence" value="ECO:0007669"/>
    <property type="project" value="InterPro"/>
</dbReference>
<dbReference type="PANTHER" id="PTHR38011">
    <property type="entry name" value="DIHYDROFOLATE REDUCTASE FAMILY PROTEIN (AFU_ORTHOLOGUE AFUA_8G06820)"/>
    <property type="match status" value="1"/>
</dbReference>
<reference evidence="2" key="1">
    <citation type="submission" date="2020-08" db="EMBL/GenBank/DDBJ databases">
        <title>Genome public.</title>
        <authorList>
            <person name="Liu C."/>
            <person name="Sun Q."/>
        </authorList>
    </citation>
    <scope>NUCLEOTIDE SEQUENCE</scope>
    <source>
        <strain evidence="2">NSJ-12</strain>
    </source>
</reference>
<name>A0A926EKI2_9FIRM</name>
<dbReference type="EMBL" id="JACRSY010000013">
    <property type="protein sequence ID" value="MBC8579738.1"/>
    <property type="molecule type" value="Genomic_DNA"/>
</dbReference>
<comment type="caution">
    <text evidence="2">The sequence shown here is derived from an EMBL/GenBank/DDBJ whole genome shotgun (WGS) entry which is preliminary data.</text>
</comment>
<proteinExistence type="predicted"/>
<feature type="domain" description="Bacterial bifunctional deaminase-reductase C-terminal" evidence="1">
    <location>
        <begin position="2"/>
        <end position="163"/>
    </location>
</feature>
<accession>A0A926EKI2</accession>
<dbReference type="GO" id="GO:0009231">
    <property type="term" value="P:riboflavin biosynthetic process"/>
    <property type="evidence" value="ECO:0007669"/>
    <property type="project" value="InterPro"/>
</dbReference>
<dbReference type="RefSeq" id="WP_249332691.1">
    <property type="nucleotide sequence ID" value="NZ_JACRSY010000013.1"/>
</dbReference>
<keyword evidence="3" id="KW-1185">Reference proteome</keyword>
<dbReference type="PANTHER" id="PTHR38011:SF11">
    <property type="entry name" value="2,5-DIAMINO-6-RIBOSYLAMINO-4(3H)-PYRIMIDINONE 5'-PHOSPHATE REDUCTASE"/>
    <property type="match status" value="1"/>
</dbReference>